<protein>
    <submittedName>
        <fullName evidence="4">Esterase</fullName>
    </submittedName>
</protein>
<dbReference type="AlphaFoldDB" id="A0A2K8Z9N6"/>
<evidence type="ECO:0000313" key="5">
    <source>
        <dbReference type="Proteomes" id="UP000232883"/>
    </source>
</evidence>
<feature type="repeat" description="TPR" evidence="3">
    <location>
        <begin position="367"/>
        <end position="400"/>
    </location>
</feature>
<proteinExistence type="inferred from homology"/>
<keyword evidence="5" id="KW-1185">Reference proteome</keyword>
<accession>A0A2K8Z9N6</accession>
<dbReference type="OrthoDB" id="9784036at2"/>
<dbReference type="Pfam" id="PF00756">
    <property type="entry name" value="Esterase"/>
    <property type="match status" value="1"/>
</dbReference>
<comment type="similarity">
    <text evidence="1">Belongs to the esterase D family.</text>
</comment>
<evidence type="ECO:0000256" key="1">
    <source>
        <dbReference type="ARBA" id="ARBA00005622"/>
    </source>
</evidence>
<keyword evidence="2" id="KW-0378">Hydrolase</keyword>
<dbReference type="PANTHER" id="PTHR40841">
    <property type="entry name" value="SIDEROPHORE TRIACETYLFUSARININE C ESTERASE"/>
    <property type="match status" value="1"/>
</dbReference>
<reference evidence="4 5" key="1">
    <citation type="submission" date="2017-11" db="EMBL/GenBank/DDBJ databases">
        <title>Taxonomic description and genome sequences of Spirosoma HA7 sp. nov., isolated from pollen microhabitat of Corylus avellana.</title>
        <authorList>
            <person name="Ambika Manirajan B."/>
            <person name="Suarez C."/>
            <person name="Ratering S."/>
            <person name="Geissler-Plaum R."/>
            <person name="Cardinale M."/>
            <person name="Sylvia S."/>
        </authorList>
    </citation>
    <scope>NUCLEOTIDE SEQUENCE [LARGE SCALE GENOMIC DNA]</scope>
    <source>
        <strain evidence="4 5">HA7</strain>
    </source>
</reference>
<dbReference type="GO" id="GO:0016788">
    <property type="term" value="F:hydrolase activity, acting on ester bonds"/>
    <property type="evidence" value="ECO:0007669"/>
    <property type="project" value="TreeGrafter"/>
</dbReference>
<sequence length="425" mass="47154">MKKWFLLTLSVLLPLLTRSQSTTQIVIGQIDSLASKILQEKRKIWVHVPDSYRQEGSAKRRYPVVYLLDGDSHFPSVVGMIHQLSTVNGNTICPEMIVVGIPNTNRLRDLTSTSGGGMIPSAADTTRLKNSGGGEKFTAFIERELIPRIDSLYPTEPYKVFIGHSLGGLLVINTLIHHPNLFNAYVAIDPSMWWANQKLLNTAQQVIASQQYAGKALFVGIANTMASAMDTLRVQADTSGATRHIRSILALNRLLKANGQTGLRYRGKYYNLDDHSSVPLITEYDALHFIFDSYRLKLTDQDYEDDNTGLADKMTTHFRAATRQLGYKVKPPESLVNELGSYMVSQKKLKKAESLFKLNVANYPASFNAYDSYGDYFVAKKDTVSAIANFQKALSLKEASATRKKLVALQAPSSTGPSPADKPKK</sequence>
<dbReference type="Gene3D" id="3.40.50.1820">
    <property type="entry name" value="alpha/beta hydrolase"/>
    <property type="match status" value="1"/>
</dbReference>
<gene>
    <name evidence="4" type="ORF">CWM47_34900</name>
</gene>
<dbReference type="KEGG" id="spir:CWM47_34900"/>
<organism evidence="4 5">
    <name type="scientific">Spirosoma pollinicola</name>
    <dbReference type="NCBI Taxonomy" id="2057025"/>
    <lineage>
        <taxon>Bacteria</taxon>
        <taxon>Pseudomonadati</taxon>
        <taxon>Bacteroidota</taxon>
        <taxon>Cytophagia</taxon>
        <taxon>Cytophagales</taxon>
        <taxon>Cytophagaceae</taxon>
        <taxon>Spirosoma</taxon>
    </lineage>
</organism>
<dbReference type="InterPro" id="IPR052558">
    <property type="entry name" value="Siderophore_Hydrolase_D"/>
</dbReference>
<dbReference type="InterPro" id="IPR029058">
    <property type="entry name" value="AB_hydrolase_fold"/>
</dbReference>
<dbReference type="SUPFAM" id="SSF53474">
    <property type="entry name" value="alpha/beta-Hydrolases"/>
    <property type="match status" value="1"/>
</dbReference>
<evidence type="ECO:0000256" key="3">
    <source>
        <dbReference type="PROSITE-ProRule" id="PRU00339"/>
    </source>
</evidence>
<dbReference type="Proteomes" id="UP000232883">
    <property type="component" value="Chromosome"/>
</dbReference>
<name>A0A2K8Z9N6_9BACT</name>
<dbReference type="InterPro" id="IPR000801">
    <property type="entry name" value="Esterase-like"/>
</dbReference>
<evidence type="ECO:0000256" key="2">
    <source>
        <dbReference type="ARBA" id="ARBA00022801"/>
    </source>
</evidence>
<evidence type="ECO:0000313" key="4">
    <source>
        <dbReference type="EMBL" id="AUD06586.1"/>
    </source>
</evidence>
<keyword evidence="3" id="KW-0802">TPR repeat</keyword>
<dbReference type="PROSITE" id="PS50005">
    <property type="entry name" value="TPR"/>
    <property type="match status" value="1"/>
</dbReference>
<dbReference type="InterPro" id="IPR019734">
    <property type="entry name" value="TPR_rpt"/>
</dbReference>
<dbReference type="PANTHER" id="PTHR40841:SF2">
    <property type="entry name" value="SIDEROPHORE-DEGRADING ESTERASE (EUROFUNG)"/>
    <property type="match status" value="1"/>
</dbReference>
<dbReference type="EMBL" id="CP025096">
    <property type="protein sequence ID" value="AUD06586.1"/>
    <property type="molecule type" value="Genomic_DNA"/>
</dbReference>
<dbReference type="RefSeq" id="WP_100993126.1">
    <property type="nucleotide sequence ID" value="NZ_CP025096.1"/>
</dbReference>